<dbReference type="SMART" id="SM01130">
    <property type="entry name" value="DHDPS"/>
    <property type="match status" value="1"/>
</dbReference>
<dbReference type="InterPro" id="IPR002220">
    <property type="entry name" value="DapA-like"/>
</dbReference>
<dbReference type="PANTHER" id="PTHR42849">
    <property type="entry name" value="N-ACETYLNEURAMINATE LYASE"/>
    <property type="match status" value="1"/>
</dbReference>
<dbReference type="PIRSF" id="PIRSF001365">
    <property type="entry name" value="DHDPS"/>
    <property type="match status" value="1"/>
</dbReference>
<keyword evidence="1 2" id="KW-0456">Lyase</keyword>
<accession>A0ABV5VTT8</accession>
<evidence type="ECO:0000313" key="4">
    <source>
        <dbReference type="Proteomes" id="UP001589619"/>
    </source>
</evidence>
<dbReference type="InterPro" id="IPR013785">
    <property type="entry name" value="Aldolase_TIM"/>
</dbReference>
<dbReference type="CDD" id="cd00408">
    <property type="entry name" value="DHDPS-like"/>
    <property type="match status" value="1"/>
</dbReference>
<evidence type="ECO:0000256" key="1">
    <source>
        <dbReference type="ARBA" id="ARBA00023239"/>
    </source>
</evidence>
<keyword evidence="4" id="KW-1185">Reference proteome</keyword>
<reference evidence="3 4" key="1">
    <citation type="submission" date="2024-09" db="EMBL/GenBank/DDBJ databases">
        <authorList>
            <person name="Sun Q."/>
            <person name="Mori K."/>
        </authorList>
    </citation>
    <scope>NUCLEOTIDE SEQUENCE [LARGE SCALE GENOMIC DNA]</scope>
    <source>
        <strain evidence="3 4">JCM 12520</strain>
    </source>
</reference>
<protein>
    <submittedName>
        <fullName evidence="3">Dihydrodipicolinate synthase family protein</fullName>
    </submittedName>
</protein>
<proteinExistence type="inferred from homology"/>
<dbReference type="Pfam" id="PF00701">
    <property type="entry name" value="DHDPS"/>
    <property type="match status" value="1"/>
</dbReference>
<dbReference type="PRINTS" id="PR00146">
    <property type="entry name" value="DHPICSNTHASE"/>
</dbReference>
<comment type="caution">
    <text evidence="3">The sequence shown here is derived from an EMBL/GenBank/DDBJ whole genome shotgun (WGS) entry which is preliminary data.</text>
</comment>
<gene>
    <name evidence="3" type="ORF">ACFFNY_09025</name>
</gene>
<name>A0ABV5VTT8_9BACL</name>
<evidence type="ECO:0000313" key="3">
    <source>
        <dbReference type="EMBL" id="MFB9751711.1"/>
    </source>
</evidence>
<evidence type="ECO:0000256" key="2">
    <source>
        <dbReference type="PIRNR" id="PIRNR001365"/>
    </source>
</evidence>
<organism evidence="3 4">
    <name type="scientific">Paenibacillus hodogayensis</name>
    <dbReference type="NCBI Taxonomy" id="279208"/>
    <lineage>
        <taxon>Bacteria</taxon>
        <taxon>Bacillati</taxon>
        <taxon>Bacillota</taxon>
        <taxon>Bacilli</taxon>
        <taxon>Bacillales</taxon>
        <taxon>Paenibacillaceae</taxon>
        <taxon>Paenibacillus</taxon>
    </lineage>
</organism>
<dbReference type="Proteomes" id="UP001589619">
    <property type="component" value="Unassembled WGS sequence"/>
</dbReference>
<comment type="similarity">
    <text evidence="2">Belongs to the DapA family.</text>
</comment>
<dbReference type="PANTHER" id="PTHR42849:SF1">
    <property type="entry name" value="N-ACETYLNEURAMINATE LYASE"/>
    <property type="match status" value="1"/>
</dbReference>
<dbReference type="SUPFAM" id="SSF51569">
    <property type="entry name" value="Aldolase"/>
    <property type="match status" value="1"/>
</dbReference>
<sequence length="294" mass="31718">MTKQGFYPALGTPLNEEGKVILSSLQRHAEDQVNAGAAGLLVMGSMGQQPYISSSEPGKIARAAAEAIKGACPLFVGVMDNSIARVKERIAQLEGIDVDGVVATTPYYYPMSQEDIKTFFKALASASPYPVYLYDLTVVTQSKITANTAAELMTVPNIAGIKTGDLATARVLSRLRPSVNPDFSIMFSGLDLFDTAYGYGIDENLDGMFSCSSAIASRMYKALEKGETRAAAQCLDDILLLRDTFVQVGVFPAFTHAMNLLGFEGAFHPDYAKPLDDNGKDKVKTCMQELKLIP</sequence>
<dbReference type="RefSeq" id="WP_344912500.1">
    <property type="nucleotide sequence ID" value="NZ_BAAAYO010000010.1"/>
</dbReference>
<dbReference type="EMBL" id="JBHMAG010000007">
    <property type="protein sequence ID" value="MFB9751711.1"/>
    <property type="molecule type" value="Genomic_DNA"/>
</dbReference>
<dbReference type="Gene3D" id="3.20.20.70">
    <property type="entry name" value="Aldolase class I"/>
    <property type="match status" value="1"/>
</dbReference>